<gene>
    <name evidence="2" type="ORF">Rhe02_56070</name>
</gene>
<dbReference type="Proteomes" id="UP000612899">
    <property type="component" value="Unassembled WGS sequence"/>
</dbReference>
<reference evidence="2" key="1">
    <citation type="submission" date="2021-01" db="EMBL/GenBank/DDBJ databases">
        <title>Whole genome shotgun sequence of Rhizocola hellebori NBRC 109834.</title>
        <authorList>
            <person name="Komaki H."/>
            <person name="Tamura T."/>
        </authorList>
    </citation>
    <scope>NUCLEOTIDE SEQUENCE</scope>
    <source>
        <strain evidence="2">NBRC 109834</strain>
    </source>
</reference>
<feature type="signal peptide" evidence="1">
    <location>
        <begin position="1"/>
        <end position="26"/>
    </location>
</feature>
<protein>
    <submittedName>
        <fullName evidence="2">Uncharacterized protein</fullName>
    </submittedName>
</protein>
<sequence>MRTHPRVTLTAVMLLGVSLLAAPAYAAKPRAEVINADFGVSEPLTTIASRPQPAEPAGLEVPERGGPPVPDKGFSGDVSGVQDPDANPGIQVIPPSVSFDGLTGTAKPPDPVGDVGPNHYVEMVNLRVGVYTKAGANLLNVPIGSIFTGLPGTHNCEGNHGDPVVLHDQLANRWLLTQFTATAPFFLCVAVSQTANPTGAYFLYAFSTGVNFPDYPKFGVWSGGYLASTREFNGAAFAGVGTYALERSQMLIGGAAKALKVLLTTAGGAWQPGDGLLPADLDGTTLPPNATLAPFIGTMDNGAGLGAPFDGINVFHLRWNFAANTATLTLVRSIPGPAIDTIYPCAPTSRDCLEQAGTTQKLDILSYRQRPMHRAAYRNFGTHESLVTNQSAEYVFAGTSRAGLRWWELRGLSTNAPTLAQSGPFVASGVDRIHRWMGSIAQDRAGNMIMGYSISSANIFPSIRYTGRISTDPPNVMPQGEGQIIAGTGAQTGSPRWGDYTSMNIDPADDCTFWYVNQYYAVTGATWRTRIGHFRFPAPTC</sequence>
<feature type="chain" id="PRO_5035292919" evidence="1">
    <location>
        <begin position="27"/>
        <end position="541"/>
    </location>
</feature>
<comment type="caution">
    <text evidence="2">The sequence shown here is derived from an EMBL/GenBank/DDBJ whole genome shotgun (WGS) entry which is preliminary data.</text>
</comment>
<name>A0A8J3VIF5_9ACTN</name>
<evidence type="ECO:0000256" key="1">
    <source>
        <dbReference type="SAM" id="SignalP"/>
    </source>
</evidence>
<evidence type="ECO:0000313" key="2">
    <source>
        <dbReference type="EMBL" id="GIH07540.1"/>
    </source>
</evidence>
<proteinExistence type="predicted"/>
<keyword evidence="3" id="KW-1185">Reference proteome</keyword>
<dbReference type="AlphaFoldDB" id="A0A8J3VIF5"/>
<dbReference type="EMBL" id="BONY01000037">
    <property type="protein sequence ID" value="GIH07540.1"/>
    <property type="molecule type" value="Genomic_DNA"/>
</dbReference>
<evidence type="ECO:0000313" key="3">
    <source>
        <dbReference type="Proteomes" id="UP000612899"/>
    </source>
</evidence>
<keyword evidence="1" id="KW-0732">Signal</keyword>
<organism evidence="2 3">
    <name type="scientific">Rhizocola hellebori</name>
    <dbReference type="NCBI Taxonomy" id="1392758"/>
    <lineage>
        <taxon>Bacteria</taxon>
        <taxon>Bacillati</taxon>
        <taxon>Actinomycetota</taxon>
        <taxon>Actinomycetes</taxon>
        <taxon>Micromonosporales</taxon>
        <taxon>Micromonosporaceae</taxon>
        <taxon>Rhizocola</taxon>
    </lineage>
</organism>
<dbReference type="RefSeq" id="WP_203911326.1">
    <property type="nucleotide sequence ID" value="NZ_BONY01000037.1"/>
</dbReference>
<accession>A0A8J3VIF5</accession>